<reference evidence="2 3" key="1">
    <citation type="submission" date="2019-10" db="EMBL/GenBank/DDBJ databases">
        <title>Whole genome shotgun sequence of Acrocarpospora corrugata NBRC 13972.</title>
        <authorList>
            <person name="Ichikawa N."/>
            <person name="Kimura A."/>
            <person name="Kitahashi Y."/>
            <person name="Komaki H."/>
            <person name="Oguchi A."/>
        </authorList>
    </citation>
    <scope>NUCLEOTIDE SEQUENCE [LARGE SCALE GENOMIC DNA]</scope>
    <source>
        <strain evidence="2 3">NBRC 13972</strain>
    </source>
</reference>
<dbReference type="RefSeq" id="WP_155340001.1">
    <property type="nucleotide sequence ID" value="NZ_BAAABN010000042.1"/>
</dbReference>
<dbReference type="AlphaFoldDB" id="A0A5M3W9Z9"/>
<dbReference type="Proteomes" id="UP000334990">
    <property type="component" value="Unassembled WGS sequence"/>
</dbReference>
<dbReference type="SUPFAM" id="SSF51064">
    <property type="entry name" value="Head domain of nucleotide exchange factor GrpE"/>
    <property type="match status" value="1"/>
</dbReference>
<dbReference type="GO" id="GO:0000774">
    <property type="term" value="F:adenyl-nucleotide exchange factor activity"/>
    <property type="evidence" value="ECO:0007669"/>
    <property type="project" value="InterPro"/>
</dbReference>
<dbReference type="GO" id="GO:0042803">
    <property type="term" value="F:protein homodimerization activity"/>
    <property type="evidence" value="ECO:0007669"/>
    <property type="project" value="InterPro"/>
</dbReference>
<proteinExistence type="predicted"/>
<sequence>MLPEQDQEVDLENGLKHLAEQVAREHERAAHREQIIDRLHAENQDLRRGLLQEALTPVRSGLYRLYDTVTREATRRSAHDGDPVVPLLEAIAEEVAEVLARTGAERLEVAPGDEYDPALHRPVGTGPGEDGRVAAVVSDGFRLADQDRVLRKAGVVIGKAPDSAQDGAQDSEGNI</sequence>
<name>A0A5M3W9Z9_9ACTN</name>
<dbReference type="EMBL" id="BLAD01000073">
    <property type="protein sequence ID" value="GES03871.1"/>
    <property type="molecule type" value="Genomic_DNA"/>
</dbReference>
<evidence type="ECO:0008006" key="4">
    <source>
        <dbReference type="Google" id="ProtNLM"/>
    </source>
</evidence>
<keyword evidence="1" id="KW-0143">Chaperone</keyword>
<dbReference type="GO" id="GO:0051087">
    <property type="term" value="F:protein-folding chaperone binding"/>
    <property type="evidence" value="ECO:0007669"/>
    <property type="project" value="InterPro"/>
</dbReference>
<evidence type="ECO:0000256" key="1">
    <source>
        <dbReference type="ARBA" id="ARBA00023186"/>
    </source>
</evidence>
<organism evidence="2 3">
    <name type="scientific">Acrocarpospora corrugata</name>
    <dbReference type="NCBI Taxonomy" id="35763"/>
    <lineage>
        <taxon>Bacteria</taxon>
        <taxon>Bacillati</taxon>
        <taxon>Actinomycetota</taxon>
        <taxon>Actinomycetes</taxon>
        <taxon>Streptosporangiales</taxon>
        <taxon>Streptosporangiaceae</taxon>
        <taxon>Acrocarpospora</taxon>
    </lineage>
</organism>
<evidence type="ECO:0000313" key="3">
    <source>
        <dbReference type="Proteomes" id="UP000334990"/>
    </source>
</evidence>
<dbReference type="Gene3D" id="2.30.22.10">
    <property type="entry name" value="Head domain of nucleotide exchange factor GrpE"/>
    <property type="match status" value="1"/>
</dbReference>
<keyword evidence="3" id="KW-1185">Reference proteome</keyword>
<comment type="caution">
    <text evidence="2">The sequence shown here is derived from an EMBL/GenBank/DDBJ whole genome shotgun (WGS) entry which is preliminary data.</text>
</comment>
<dbReference type="OrthoDB" id="3207947at2"/>
<accession>A0A5M3W9Z9</accession>
<protein>
    <recommendedName>
        <fullName evidence="4">Nucleotide exchange factor GrpE</fullName>
    </recommendedName>
</protein>
<evidence type="ECO:0000313" key="2">
    <source>
        <dbReference type="EMBL" id="GES03871.1"/>
    </source>
</evidence>
<dbReference type="Pfam" id="PF01025">
    <property type="entry name" value="GrpE"/>
    <property type="match status" value="1"/>
</dbReference>
<dbReference type="GO" id="GO:0006457">
    <property type="term" value="P:protein folding"/>
    <property type="evidence" value="ECO:0007669"/>
    <property type="project" value="InterPro"/>
</dbReference>
<dbReference type="InterPro" id="IPR000740">
    <property type="entry name" value="GrpE"/>
</dbReference>
<dbReference type="InterPro" id="IPR009012">
    <property type="entry name" value="GrpE_head"/>
</dbReference>
<gene>
    <name evidence="2" type="ORF">Acor_59370</name>
</gene>